<evidence type="ECO:0000256" key="12">
    <source>
        <dbReference type="RuleBase" id="RU003357"/>
    </source>
</evidence>
<dbReference type="SUPFAM" id="SSF56935">
    <property type="entry name" value="Porins"/>
    <property type="match status" value="1"/>
</dbReference>
<evidence type="ECO:0000256" key="6">
    <source>
        <dbReference type="ARBA" id="ARBA00023004"/>
    </source>
</evidence>
<reference evidence="17" key="1">
    <citation type="journal article" date="2019" name="Int. J. Syst. Evol. Microbiol.">
        <title>The Global Catalogue of Microorganisms (GCM) 10K type strain sequencing project: providing services to taxonomists for standard genome sequencing and annotation.</title>
        <authorList>
            <consortium name="The Broad Institute Genomics Platform"/>
            <consortium name="The Broad Institute Genome Sequencing Center for Infectious Disease"/>
            <person name="Wu L."/>
            <person name="Ma J."/>
        </authorList>
    </citation>
    <scope>NUCLEOTIDE SEQUENCE [LARGE SCALE GENOMIC DNA]</scope>
    <source>
        <strain evidence="17">JCM 19134</strain>
    </source>
</reference>
<keyword evidence="9 11" id="KW-0472">Membrane</keyword>
<evidence type="ECO:0000256" key="3">
    <source>
        <dbReference type="ARBA" id="ARBA00022452"/>
    </source>
</evidence>
<evidence type="ECO:0000256" key="7">
    <source>
        <dbReference type="ARBA" id="ARBA00023065"/>
    </source>
</evidence>
<protein>
    <submittedName>
        <fullName evidence="16">TonB-dependent receptor</fullName>
    </submittedName>
</protein>
<dbReference type="Pfam" id="PF00593">
    <property type="entry name" value="TonB_dep_Rec_b-barrel"/>
    <property type="match status" value="1"/>
</dbReference>
<keyword evidence="17" id="KW-1185">Reference proteome</keyword>
<evidence type="ECO:0000313" key="17">
    <source>
        <dbReference type="Proteomes" id="UP001409585"/>
    </source>
</evidence>
<feature type="domain" description="TonB-dependent receptor plug" evidence="15">
    <location>
        <begin position="52"/>
        <end position="160"/>
    </location>
</feature>
<organism evidence="16 17">
    <name type="scientific">Halioxenophilus aromaticivorans</name>
    <dbReference type="NCBI Taxonomy" id="1306992"/>
    <lineage>
        <taxon>Bacteria</taxon>
        <taxon>Pseudomonadati</taxon>
        <taxon>Pseudomonadota</taxon>
        <taxon>Gammaproteobacteria</taxon>
        <taxon>Alteromonadales</taxon>
        <taxon>Alteromonadaceae</taxon>
        <taxon>Halioxenophilus</taxon>
    </lineage>
</organism>
<evidence type="ECO:0000256" key="13">
    <source>
        <dbReference type="SAM" id="SignalP"/>
    </source>
</evidence>
<sequence>MNTTSNHRKTTLCLALATLATSGVAVSNSVAAQGMTLEEVVVTARKREEGMQDVPVAVSAISGADIENSYTLDVTSISQFAPNVILDTIEAGTPAGGGFSVRGISYQDVEKAFDPTVLIAVDGVPLATGTGNVFDLIDIQRIEVLRGPQGTLFGKNVVGGLINIIRTKPELDQSFGKVRGRLGAYEKADLDLLYNYGSDDWAVKLTASSLNQGEGYTKSRLGGEMSKKDTTSAGVHFLWQPVDTFTGELDFGYSNMEGKTAAVLATSTAGQDAFCTFYSLYGYSCNDQSGEPIGGDRLKNDANWIGDVGLEKIQGTARMSVEISDEYSLTYIGSFLTADDEYKADMDGIGATLYHVSRWGDYEQSTNEIRLSRDAGDALTWQAGLFSSSADATTFQLTQAFSDVWTPLEDTVTSGESQSIFAEGDYRMMDEKLVWTLGARYITETKRMSRTVTDPGTGAVLAGPNAGGDRTDNDWIYRWGVRYAFNDDAMLYFTNSTGFRSGGFSPRASTPDVLGEGFGPETLTNYELGAKTNWLDGKLQLNATLFHMVYDDMQIEVSIPAPNLATQNQLAIRNVGEAEFSGVELEMQAVLTDFWRVSGNVGFLDAQYNEFEADIYGDGIIADESDLDLRRAPELTYSLQSVMEFPVADASVMWRLGYSWRDDYEGTLTNHPGSTVEAFGLLDSSLSFEMEKWKVAIFGRNLTDEDAYSHDYVVSPSRTGDTSFWRFSIPRAPREYGAEVSFNF</sequence>
<dbReference type="AlphaFoldDB" id="A0AAV3U7S6"/>
<evidence type="ECO:0000256" key="1">
    <source>
        <dbReference type="ARBA" id="ARBA00004571"/>
    </source>
</evidence>
<dbReference type="EMBL" id="BAABLX010000029">
    <property type="protein sequence ID" value="GAA4952452.1"/>
    <property type="molecule type" value="Genomic_DNA"/>
</dbReference>
<dbReference type="InterPro" id="IPR012910">
    <property type="entry name" value="Plug_dom"/>
</dbReference>
<dbReference type="InterPro" id="IPR036942">
    <property type="entry name" value="Beta-barrel_TonB_sf"/>
</dbReference>
<name>A0AAV3U7S6_9ALTE</name>
<comment type="subcellular location">
    <subcellularLocation>
        <location evidence="1 11">Cell outer membrane</location>
        <topology evidence="1 11">Multi-pass membrane protein</topology>
    </subcellularLocation>
</comment>
<dbReference type="InterPro" id="IPR000531">
    <property type="entry name" value="Beta-barrel_TonB"/>
</dbReference>
<dbReference type="GO" id="GO:0009279">
    <property type="term" value="C:cell outer membrane"/>
    <property type="evidence" value="ECO:0007669"/>
    <property type="project" value="UniProtKB-SubCell"/>
</dbReference>
<proteinExistence type="inferred from homology"/>
<accession>A0AAV3U7S6</accession>
<evidence type="ECO:0000259" key="14">
    <source>
        <dbReference type="Pfam" id="PF00593"/>
    </source>
</evidence>
<evidence type="ECO:0000256" key="2">
    <source>
        <dbReference type="ARBA" id="ARBA00022448"/>
    </source>
</evidence>
<dbReference type="Gene3D" id="2.40.170.20">
    <property type="entry name" value="TonB-dependent receptor, beta-barrel domain"/>
    <property type="match status" value="1"/>
</dbReference>
<keyword evidence="5 11" id="KW-0812">Transmembrane</keyword>
<evidence type="ECO:0000256" key="8">
    <source>
        <dbReference type="ARBA" id="ARBA00023077"/>
    </source>
</evidence>
<keyword evidence="16" id="KW-0675">Receptor</keyword>
<keyword evidence="2 11" id="KW-0813">Transport</keyword>
<dbReference type="PANTHER" id="PTHR32552">
    <property type="entry name" value="FERRICHROME IRON RECEPTOR-RELATED"/>
    <property type="match status" value="1"/>
</dbReference>
<evidence type="ECO:0000256" key="4">
    <source>
        <dbReference type="ARBA" id="ARBA00022496"/>
    </source>
</evidence>
<dbReference type="CDD" id="cd01347">
    <property type="entry name" value="ligand_gated_channel"/>
    <property type="match status" value="1"/>
</dbReference>
<dbReference type="Proteomes" id="UP001409585">
    <property type="component" value="Unassembled WGS sequence"/>
</dbReference>
<evidence type="ECO:0000259" key="15">
    <source>
        <dbReference type="Pfam" id="PF07715"/>
    </source>
</evidence>
<dbReference type="PROSITE" id="PS52016">
    <property type="entry name" value="TONB_DEPENDENT_REC_3"/>
    <property type="match status" value="1"/>
</dbReference>
<dbReference type="RefSeq" id="WP_345425831.1">
    <property type="nucleotide sequence ID" value="NZ_AP031496.1"/>
</dbReference>
<comment type="similarity">
    <text evidence="11 12">Belongs to the TonB-dependent receptor family.</text>
</comment>
<evidence type="ECO:0000256" key="9">
    <source>
        <dbReference type="ARBA" id="ARBA00023136"/>
    </source>
</evidence>
<evidence type="ECO:0000313" key="16">
    <source>
        <dbReference type="EMBL" id="GAA4952452.1"/>
    </source>
</evidence>
<dbReference type="PANTHER" id="PTHR32552:SF81">
    <property type="entry name" value="TONB-DEPENDENT OUTER MEMBRANE RECEPTOR"/>
    <property type="match status" value="1"/>
</dbReference>
<feature type="domain" description="TonB-dependent receptor-like beta-barrel" evidence="14">
    <location>
        <begin position="278"/>
        <end position="702"/>
    </location>
</feature>
<feature type="signal peptide" evidence="13">
    <location>
        <begin position="1"/>
        <end position="31"/>
    </location>
</feature>
<dbReference type="GO" id="GO:0006826">
    <property type="term" value="P:iron ion transport"/>
    <property type="evidence" value="ECO:0007669"/>
    <property type="project" value="UniProtKB-KW"/>
</dbReference>
<keyword evidence="10 11" id="KW-0998">Cell outer membrane</keyword>
<keyword evidence="4" id="KW-0410">Iron transport</keyword>
<evidence type="ECO:0000256" key="5">
    <source>
        <dbReference type="ARBA" id="ARBA00022692"/>
    </source>
</evidence>
<keyword evidence="6" id="KW-0408">Iron</keyword>
<dbReference type="InterPro" id="IPR039426">
    <property type="entry name" value="TonB-dep_rcpt-like"/>
</dbReference>
<feature type="chain" id="PRO_5043394068" evidence="13">
    <location>
        <begin position="32"/>
        <end position="744"/>
    </location>
</feature>
<evidence type="ECO:0000256" key="10">
    <source>
        <dbReference type="ARBA" id="ARBA00023237"/>
    </source>
</evidence>
<keyword evidence="7" id="KW-0406">Ion transport</keyword>
<keyword evidence="13" id="KW-0732">Signal</keyword>
<evidence type="ECO:0000256" key="11">
    <source>
        <dbReference type="PROSITE-ProRule" id="PRU01360"/>
    </source>
</evidence>
<gene>
    <name evidence="16" type="ORF">GCM10025791_36420</name>
</gene>
<keyword evidence="8 12" id="KW-0798">TonB box</keyword>
<keyword evidence="3 11" id="KW-1134">Transmembrane beta strand</keyword>
<dbReference type="Pfam" id="PF07715">
    <property type="entry name" value="Plug"/>
    <property type="match status" value="1"/>
</dbReference>
<comment type="caution">
    <text evidence="16">The sequence shown here is derived from an EMBL/GenBank/DDBJ whole genome shotgun (WGS) entry which is preliminary data.</text>
</comment>